<keyword evidence="1" id="KW-1133">Transmembrane helix</keyword>
<accession>A0A3M0CEG8</accession>
<dbReference type="InterPro" id="IPR036390">
    <property type="entry name" value="WH_DNA-bd_sf"/>
</dbReference>
<keyword evidence="1" id="KW-0812">Transmembrane</keyword>
<gene>
    <name evidence="2" type="ORF">BXY39_2234</name>
</gene>
<evidence type="ECO:0000313" key="3">
    <source>
        <dbReference type="Proteomes" id="UP000271227"/>
    </source>
</evidence>
<dbReference type="SUPFAM" id="SSF46785">
    <property type="entry name" value="Winged helix' DNA-binding domain"/>
    <property type="match status" value="1"/>
</dbReference>
<sequence>MTDRTQDADGGLKSRVLLMLRLKGFAGAEAIAACLGVGAAPVAALLADLVAAGLAEEKKIGHRLTPDGQAAADADTAAERGQVGDEVIAAFYARFNDVNPEFKALVARWQMREVDGAVVPNDHSDTAYDRGIIAALATIDGVILTLMTDMSAALPRMARYNHRFAAALEALKQGEVRYMAAPVIDSYHTVWFELHEDLIRLSGKTRRQEALAGKAV</sequence>
<dbReference type="AlphaFoldDB" id="A0A3M0CEG8"/>
<protein>
    <submittedName>
        <fullName evidence="2">Uncharacterized protein</fullName>
    </submittedName>
</protein>
<dbReference type="EMBL" id="REFR01000011">
    <property type="protein sequence ID" value="RMB08138.1"/>
    <property type="molecule type" value="Genomic_DNA"/>
</dbReference>
<dbReference type="RefSeq" id="WP_147453548.1">
    <property type="nucleotide sequence ID" value="NZ_REFR01000011.1"/>
</dbReference>
<name>A0A3M0CEG8_9PROT</name>
<dbReference type="InParanoid" id="A0A3M0CEG8"/>
<reference evidence="2 3" key="1">
    <citation type="submission" date="2018-10" db="EMBL/GenBank/DDBJ databases">
        <title>Genomic Encyclopedia of Archaeal and Bacterial Type Strains, Phase II (KMG-II): from individual species to whole genera.</title>
        <authorList>
            <person name="Goeker M."/>
        </authorList>
    </citation>
    <scope>NUCLEOTIDE SEQUENCE [LARGE SCALE GENOMIC DNA]</scope>
    <source>
        <strain evidence="2 3">DSM 25217</strain>
    </source>
</reference>
<dbReference type="OrthoDB" id="8895600at2"/>
<feature type="transmembrane region" description="Helical" evidence="1">
    <location>
        <begin position="30"/>
        <end position="55"/>
    </location>
</feature>
<evidence type="ECO:0000256" key="1">
    <source>
        <dbReference type="SAM" id="Phobius"/>
    </source>
</evidence>
<keyword evidence="3" id="KW-1185">Reference proteome</keyword>
<keyword evidence="1" id="KW-0472">Membrane</keyword>
<proteinExistence type="predicted"/>
<dbReference type="Proteomes" id="UP000271227">
    <property type="component" value="Unassembled WGS sequence"/>
</dbReference>
<evidence type="ECO:0000313" key="2">
    <source>
        <dbReference type="EMBL" id="RMB08138.1"/>
    </source>
</evidence>
<organism evidence="2 3">
    <name type="scientific">Eilatimonas milleporae</name>
    <dbReference type="NCBI Taxonomy" id="911205"/>
    <lineage>
        <taxon>Bacteria</taxon>
        <taxon>Pseudomonadati</taxon>
        <taxon>Pseudomonadota</taxon>
        <taxon>Alphaproteobacteria</taxon>
        <taxon>Kordiimonadales</taxon>
        <taxon>Kordiimonadaceae</taxon>
        <taxon>Eilatimonas</taxon>
    </lineage>
</organism>
<comment type="caution">
    <text evidence="2">The sequence shown here is derived from an EMBL/GenBank/DDBJ whole genome shotgun (WGS) entry which is preliminary data.</text>
</comment>